<accession>A0A7W8HE88</accession>
<protein>
    <recommendedName>
        <fullName evidence="1">Cyanovirin-N domain-containing protein</fullName>
    </recommendedName>
</protein>
<feature type="domain" description="Cyanovirin-N" evidence="1">
    <location>
        <begin position="45"/>
        <end position="165"/>
    </location>
</feature>
<dbReference type="PROSITE" id="PS51257">
    <property type="entry name" value="PROKAR_LIPOPROTEIN"/>
    <property type="match status" value="1"/>
</dbReference>
<dbReference type="Pfam" id="PF08881">
    <property type="entry name" value="CVNH"/>
    <property type="match status" value="1"/>
</dbReference>
<organism evidence="2 3">
    <name type="scientific">Quisquiliibacterium transsilvanicum</name>
    <dbReference type="NCBI Taxonomy" id="1549638"/>
    <lineage>
        <taxon>Bacteria</taxon>
        <taxon>Pseudomonadati</taxon>
        <taxon>Pseudomonadota</taxon>
        <taxon>Betaproteobacteria</taxon>
        <taxon>Burkholderiales</taxon>
        <taxon>Burkholderiaceae</taxon>
        <taxon>Quisquiliibacterium</taxon>
    </lineage>
</organism>
<reference evidence="2 3" key="1">
    <citation type="submission" date="2020-08" db="EMBL/GenBank/DDBJ databases">
        <title>Genomic Encyclopedia of Type Strains, Phase IV (KMG-IV): sequencing the most valuable type-strain genomes for metagenomic binning, comparative biology and taxonomic classification.</title>
        <authorList>
            <person name="Goeker M."/>
        </authorList>
    </citation>
    <scope>NUCLEOTIDE SEQUENCE [LARGE SCALE GENOMIC DNA]</scope>
    <source>
        <strain evidence="2 3">DSM 29781</strain>
    </source>
</reference>
<evidence type="ECO:0000259" key="1">
    <source>
        <dbReference type="Pfam" id="PF08881"/>
    </source>
</evidence>
<dbReference type="RefSeq" id="WP_183963811.1">
    <property type="nucleotide sequence ID" value="NZ_BAABEW010000004.1"/>
</dbReference>
<keyword evidence="3" id="KW-1185">Reference proteome</keyword>
<dbReference type="SUPFAM" id="SSF51322">
    <property type="entry name" value="Cyanovirin-N"/>
    <property type="match status" value="1"/>
</dbReference>
<gene>
    <name evidence="2" type="ORF">HNQ70_000428</name>
</gene>
<evidence type="ECO:0000313" key="3">
    <source>
        <dbReference type="Proteomes" id="UP000532440"/>
    </source>
</evidence>
<dbReference type="Proteomes" id="UP000532440">
    <property type="component" value="Unassembled WGS sequence"/>
</dbReference>
<proteinExistence type="predicted"/>
<sequence length="169" mass="18062">MIPSDVKRRLTQASLFGAMLLLTACGHQSSLPGTGADAVRWQGSFQTSCREAEVDSAGNLRATCISDQGRWERSFLSDGTCRSHRAGNRGGRLVCEANVVGDSGDGSVSQVTWSGSFRGSCRDIEVAANGDLRATCRNSQGRWESTFMSEGICGSHRAGNRDGRLVCEP</sequence>
<dbReference type="Gene3D" id="2.30.60.10">
    <property type="entry name" value="Cyanovirin-N"/>
    <property type="match status" value="2"/>
</dbReference>
<evidence type="ECO:0000313" key="2">
    <source>
        <dbReference type="EMBL" id="MBB5270444.1"/>
    </source>
</evidence>
<dbReference type="InterPro" id="IPR036673">
    <property type="entry name" value="Cyanovirin-N_sf"/>
</dbReference>
<dbReference type="EMBL" id="JACHGB010000001">
    <property type="protein sequence ID" value="MBB5270444.1"/>
    <property type="molecule type" value="Genomic_DNA"/>
</dbReference>
<dbReference type="AlphaFoldDB" id="A0A7W8HE88"/>
<name>A0A7W8HE88_9BURK</name>
<dbReference type="InterPro" id="IPR011058">
    <property type="entry name" value="Cyanovirin-N"/>
</dbReference>
<comment type="caution">
    <text evidence="2">The sequence shown here is derived from an EMBL/GenBank/DDBJ whole genome shotgun (WGS) entry which is preliminary data.</text>
</comment>